<name>A0A812PFF7_9DINO</name>
<gene>
    <name evidence="1" type="ORF">SNAT2548_LOCUS19400</name>
</gene>
<evidence type="ECO:0000313" key="2">
    <source>
        <dbReference type="Proteomes" id="UP000604046"/>
    </source>
</evidence>
<evidence type="ECO:0000313" key="1">
    <source>
        <dbReference type="EMBL" id="CAE7360877.1"/>
    </source>
</evidence>
<protein>
    <submittedName>
        <fullName evidence="1">Uncharacterized protein</fullName>
    </submittedName>
</protein>
<organism evidence="1 2">
    <name type="scientific">Symbiodinium natans</name>
    <dbReference type="NCBI Taxonomy" id="878477"/>
    <lineage>
        <taxon>Eukaryota</taxon>
        <taxon>Sar</taxon>
        <taxon>Alveolata</taxon>
        <taxon>Dinophyceae</taxon>
        <taxon>Suessiales</taxon>
        <taxon>Symbiodiniaceae</taxon>
        <taxon>Symbiodinium</taxon>
    </lineage>
</organism>
<accession>A0A812PFF7</accession>
<proteinExistence type="predicted"/>
<sequence length="971" mass="106368">MADGVPLWAGAPEKSRLLEFVKDFAKCAIRGSPCTLLSAEAGDPISAAYFIDPQMRRLFLKRTQTPETLLANIRLENVKEVSEGAASESALPKGLAPQDLQRLVVLEFVNGDPSLFLLEGHSNDRDRFILCLKILRQEAVEVTQQRQEKTSHYAYLVGQAMSWSPSGMILLLAGFLAAGATDSGNLNGDYVPGLQVLSQTPGGKETQKRFPTHFADYPGKPSFFDVYSPTIRSLYSQVFWKALPPVDLPEAVVRRFDGKGMAVVGFEVDQVRRTKDGDVSVPISVAYNHHFETTMVGKRAAFENALMQGPGDPRIPAKHGHGASSVWKPGKREWVVRERAPGDLPTSQSFGGANGGEYRKSFHGYAPGFVQVIESPTQIQITPMQIDTWNRDKMNISHPTSFVPGPDLTGSDLRACHPQPRKPQTDTRHSKLYKRYELKKNQRIKAPTEAAGVSGDDPVPGEAVVRLRDPCSRSPDSGEECLALARAALYGQHRRFLLDPSVSAHVGCTIMADSHELNLVHVHFKVRGAGLESTWCSRQRLRRNRTKHCLPVRGATDAKKFVGTSSPLVNVSVVLDLSSQQARISLTGFNAVAMADSPWALIVDGSGNVTERRLGDHRPGQLLKPSVAVEEVKVVGDLRSVTVTRPLKGASPDYYTFTPFTDGSGQLNFISAVGSTANLSYHSQRTPGQLTFLPVDLDGACVCRGEPIPFGKAKGSLEYRATGQPEDLGSGSSGFNNHCPEQPRSDLLAMQNPTCDLRNYSGGQLACHHMWSLLDADQPIPWPEKPLEYSLKFRFWVEEYNKSYHTSLRRVTWGIASPVEYDVPRCAEGTMGCSPDGSGGWIHTIRGTFTGEGRLSAAHFHCHAPTCLSMALYRCPKGTKVCDQTTGELLCVERPVYGNASGDLFGEPGYIFQPPCLWGGEEFGLQPPPSVEGFVLGAVKTSNATYGHHGEMAWQQMYVYDAEASRDTEVV</sequence>
<comment type="caution">
    <text evidence="1">The sequence shown here is derived from an EMBL/GenBank/DDBJ whole genome shotgun (WGS) entry which is preliminary data.</text>
</comment>
<reference evidence="1" key="1">
    <citation type="submission" date="2021-02" db="EMBL/GenBank/DDBJ databases">
        <authorList>
            <person name="Dougan E. K."/>
            <person name="Rhodes N."/>
            <person name="Thang M."/>
            <person name="Chan C."/>
        </authorList>
    </citation>
    <scope>NUCLEOTIDE SEQUENCE</scope>
</reference>
<dbReference type="OrthoDB" id="415098at2759"/>
<dbReference type="EMBL" id="CAJNDS010002177">
    <property type="protein sequence ID" value="CAE7360877.1"/>
    <property type="molecule type" value="Genomic_DNA"/>
</dbReference>
<dbReference type="AlphaFoldDB" id="A0A812PFF7"/>
<dbReference type="Proteomes" id="UP000604046">
    <property type="component" value="Unassembled WGS sequence"/>
</dbReference>
<keyword evidence="2" id="KW-1185">Reference proteome</keyword>